<dbReference type="Pfam" id="PF03266">
    <property type="entry name" value="NTPase_1"/>
    <property type="match status" value="1"/>
</dbReference>
<keyword evidence="5" id="KW-1185">Reference proteome</keyword>
<proteinExistence type="predicted"/>
<gene>
    <name evidence="4" type="ORF">CUJ86_02845</name>
</gene>
<protein>
    <submittedName>
        <fullName evidence="4">AAA family ATPase</fullName>
    </submittedName>
</protein>
<dbReference type="InterPro" id="IPR027417">
    <property type="entry name" value="P-loop_NTPase"/>
</dbReference>
<keyword evidence="2" id="KW-0378">Hydrolase</keyword>
<dbReference type="RefSeq" id="WP_130646036.1">
    <property type="nucleotide sequence ID" value="NZ_PGCL01000001.1"/>
</dbReference>
<keyword evidence="1" id="KW-0547">Nucleotide-binding</keyword>
<dbReference type="EMBL" id="PGCL01000001">
    <property type="protein sequence ID" value="TAJ45670.1"/>
    <property type="molecule type" value="Genomic_DNA"/>
</dbReference>
<dbReference type="AlphaFoldDB" id="A0A483CWR3"/>
<dbReference type="Proteomes" id="UP000292580">
    <property type="component" value="Unassembled WGS sequence"/>
</dbReference>
<evidence type="ECO:0000313" key="5">
    <source>
        <dbReference type="Proteomes" id="UP000292580"/>
    </source>
</evidence>
<dbReference type="PANTHER" id="PTHR43146:SF1">
    <property type="entry name" value="CANCER-RELATED NUCLEOSIDE-TRIPHOSPHATASE"/>
    <property type="match status" value="1"/>
</dbReference>
<dbReference type="PANTHER" id="PTHR43146">
    <property type="entry name" value="CANCER-RELATED NUCLEOSIDE-TRIPHOSPHATASE"/>
    <property type="match status" value="1"/>
</dbReference>
<dbReference type="GO" id="GO:0017111">
    <property type="term" value="F:ribonucleoside triphosphate phosphatase activity"/>
    <property type="evidence" value="ECO:0007669"/>
    <property type="project" value="InterPro"/>
</dbReference>
<dbReference type="InterPro" id="IPR004948">
    <property type="entry name" value="Nuc-triphosphatase_THEP1"/>
</dbReference>
<evidence type="ECO:0000313" key="4">
    <source>
        <dbReference type="EMBL" id="TAJ45670.1"/>
    </source>
</evidence>
<organism evidence="4 5">
    <name type="scientific">Methanofollis fontis</name>
    <dbReference type="NCBI Taxonomy" id="2052832"/>
    <lineage>
        <taxon>Archaea</taxon>
        <taxon>Methanobacteriati</taxon>
        <taxon>Methanobacteriota</taxon>
        <taxon>Stenosarchaea group</taxon>
        <taxon>Methanomicrobia</taxon>
        <taxon>Methanomicrobiales</taxon>
        <taxon>Methanomicrobiaceae</taxon>
        <taxon>Methanofollis</taxon>
    </lineage>
</organism>
<sequence length="183" mass="20029">MMKKNLLITGAPASGKTTLLRRAVKSFPGAVGFFTEEMREGGERMGFQIAGLDGRRALFAHRGIRGHGRVGSYGVNIPVFEGFLAATPFDSPEARLVVIDEIGRMECLSADFRRLVLELLDGPVPVVATAALHGDEFIEGIKARPDLSVFVVTRENRDDLLNEVRAEIAVLLGERKPEEPPYP</sequence>
<evidence type="ECO:0000256" key="2">
    <source>
        <dbReference type="ARBA" id="ARBA00022801"/>
    </source>
</evidence>
<dbReference type="Gene3D" id="3.40.50.300">
    <property type="entry name" value="P-loop containing nucleotide triphosphate hydrolases"/>
    <property type="match status" value="1"/>
</dbReference>
<name>A0A483CWR3_9EURY</name>
<evidence type="ECO:0000256" key="1">
    <source>
        <dbReference type="ARBA" id="ARBA00022741"/>
    </source>
</evidence>
<dbReference type="OrthoDB" id="52698at2157"/>
<reference evidence="4 5" key="1">
    <citation type="submission" date="2017-11" db="EMBL/GenBank/DDBJ databases">
        <title>Isolation and Characterization of Methanofollis Species from Methane Seep Offshore SW Taiwan.</title>
        <authorList>
            <person name="Teng N.-H."/>
            <person name="Lai M.-C."/>
            <person name="Chen S.-C."/>
        </authorList>
    </citation>
    <scope>NUCLEOTIDE SEQUENCE [LARGE SCALE GENOMIC DNA]</scope>
    <source>
        <strain evidence="4 5">FWC-SCC2</strain>
    </source>
</reference>
<dbReference type="GO" id="GO:0005524">
    <property type="term" value="F:ATP binding"/>
    <property type="evidence" value="ECO:0007669"/>
    <property type="project" value="UniProtKB-KW"/>
</dbReference>
<accession>A0A483CWR3</accession>
<dbReference type="SUPFAM" id="SSF52540">
    <property type="entry name" value="P-loop containing nucleoside triphosphate hydrolases"/>
    <property type="match status" value="1"/>
</dbReference>
<keyword evidence="3" id="KW-0067">ATP-binding</keyword>
<evidence type="ECO:0000256" key="3">
    <source>
        <dbReference type="ARBA" id="ARBA00022840"/>
    </source>
</evidence>
<comment type="caution">
    <text evidence="4">The sequence shown here is derived from an EMBL/GenBank/DDBJ whole genome shotgun (WGS) entry which is preliminary data.</text>
</comment>